<reference evidence="2 3" key="1">
    <citation type="submission" date="2020-08" db="EMBL/GenBank/DDBJ databases">
        <title>Genomic Encyclopedia of Type Strains, Phase IV (KMG-IV): sequencing the most valuable type-strain genomes for metagenomic binning, comparative biology and taxonomic classification.</title>
        <authorList>
            <person name="Goeker M."/>
        </authorList>
    </citation>
    <scope>NUCLEOTIDE SEQUENCE [LARGE SCALE GENOMIC DNA]</scope>
    <source>
        <strain evidence="2 3">DSM 103570</strain>
    </source>
</reference>
<dbReference type="Proteomes" id="UP000588647">
    <property type="component" value="Unassembled WGS sequence"/>
</dbReference>
<dbReference type="SUPFAM" id="SSF74650">
    <property type="entry name" value="Galactose mutarotase-like"/>
    <property type="match status" value="1"/>
</dbReference>
<dbReference type="PANTHER" id="PTHR11122:SF13">
    <property type="entry name" value="GLUCOSE-6-PHOSPHATE 1-EPIMERASE"/>
    <property type="match status" value="1"/>
</dbReference>
<dbReference type="Gene3D" id="2.70.98.10">
    <property type="match status" value="1"/>
</dbReference>
<dbReference type="AlphaFoldDB" id="A0A7W6HDF2"/>
<gene>
    <name evidence="2" type="ORF">GGR03_002173</name>
</gene>
<sequence length="335" mass="36229">MTGSDVSRYAATPPACRTKFGRGWPSGAPQFKTRREQGAETMTERHGISAEGISAVISDHGAELVSLRDAAGEELLWQAGPEWPRHAPVLFPIVGKLAGDALRHQGREYPLGQHGFARDRRFAWIERAADRVVLRLVDDAETRTMFPFPFLLDVTFAITGDMLTVTSRVANPGDAPLPCGVGAHPGFRWPLADGIGKTDHVIEFDAAESGIALSVEGGLLGEAKPLPFDGRTLPLTEALFERDALVMPDVASRSVRFLARAEDGSVVRALTVAWDGYKDLGIWSKPGGAPFLCIEPWYSMASPVGWNGDFADKPGILVLAPGESRDFAWSVQLGQ</sequence>
<dbReference type="PANTHER" id="PTHR11122">
    <property type="entry name" value="APOSPORY-ASSOCIATED PROTEIN C-RELATED"/>
    <property type="match status" value="1"/>
</dbReference>
<accession>A0A7W6HDF2</accession>
<dbReference type="GO" id="GO:0030246">
    <property type="term" value="F:carbohydrate binding"/>
    <property type="evidence" value="ECO:0007669"/>
    <property type="project" value="InterPro"/>
</dbReference>
<dbReference type="GO" id="GO:0005975">
    <property type="term" value="P:carbohydrate metabolic process"/>
    <property type="evidence" value="ECO:0007669"/>
    <property type="project" value="InterPro"/>
</dbReference>
<dbReference type="Pfam" id="PF01263">
    <property type="entry name" value="Aldose_epim"/>
    <property type="match status" value="1"/>
</dbReference>
<proteinExistence type="predicted"/>
<dbReference type="GO" id="GO:0016853">
    <property type="term" value="F:isomerase activity"/>
    <property type="evidence" value="ECO:0007669"/>
    <property type="project" value="InterPro"/>
</dbReference>
<protein>
    <submittedName>
        <fullName evidence="2">Galactose mutarotase-like enzyme</fullName>
    </submittedName>
</protein>
<organism evidence="2 3">
    <name type="scientific">Aurantimonas endophytica</name>
    <dbReference type="NCBI Taxonomy" id="1522175"/>
    <lineage>
        <taxon>Bacteria</taxon>
        <taxon>Pseudomonadati</taxon>
        <taxon>Pseudomonadota</taxon>
        <taxon>Alphaproteobacteria</taxon>
        <taxon>Hyphomicrobiales</taxon>
        <taxon>Aurantimonadaceae</taxon>
        <taxon>Aurantimonas</taxon>
    </lineage>
</organism>
<evidence type="ECO:0000256" key="1">
    <source>
        <dbReference type="SAM" id="MobiDB-lite"/>
    </source>
</evidence>
<comment type="caution">
    <text evidence="2">The sequence shown here is derived from an EMBL/GenBank/DDBJ whole genome shotgun (WGS) entry which is preliminary data.</text>
</comment>
<dbReference type="InterPro" id="IPR011013">
    <property type="entry name" value="Gal_mutarotase_sf_dom"/>
</dbReference>
<dbReference type="EMBL" id="JACIEM010000002">
    <property type="protein sequence ID" value="MBB4003098.1"/>
    <property type="molecule type" value="Genomic_DNA"/>
</dbReference>
<feature type="region of interest" description="Disordered" evidence="1">
    <location>
        <begin position="17"/>
        <end position="37"/>
    </location>
</feature>
<dbReference type="InterPro" id="IPR037481">
    <property type="entry name" value="LacX"/>
</dbReference>
<dbReference type="InterPro" id="IPR014718">
    <property type="entry name" value="GH-type_carb-bd"/>
</dbReference>
<keyword evidence="3" id="KW-1185">Reference proteome</keyword>
<evidence type="ECO:0000313" key="3">
    <source>
        <dbReference type="Proteomes" id="UP000588647"/>
    </source>
</evidence>
<name>A0A7W6HDF2_9HYPH</name>
<evidence type="ECO:0000313" key="2">
    <source>
        <dbReference type="EMBL" id="MBB4003098.1"/>
    </source>
</evidence>
<dbReference type="InterPro" id="IPR008183">
    <property type="entry name" value="Aldose_1/G6P_1-epimerase"/>
</dbReference>
<dbReference type="RefSeq" id="WP_343058702.1">
    <property type="nucleotide sequence ID" value="NZ_JACIEM010000002.1"/>
</dbReference>
<dbReference type="CDD" id="cd09024">
    <property type="entry name" value="Aldose_epim_lacX"/>
    <property type="match status" value="1"/>
</dbReference>